<sequence>MDTSLNRIIDVQLVQSNEVSSSSAMELEGLKRALKVLESQKVCVIELVTDRHTRVHSHLLKERPDVPHCIDAWHVAKELKKKLQAVSRS</sequence>
<name>A0AAQ4EXP8_AMBAM</name>
<evidence type="ECO:0000313" key="1">
    <source>
        <dbReference type="EMBL" id="KAK8779233.1"/>
    </source>
</evidence>
<proteinExistence type="predicted"/>
<organism evidence="1 2">
    <name type="scientific">Amblyomma americanum</name>
    <name type="common">Lone star tick</name>
    <dbReference type="NCBI Taxonomy" id="6943"/>
    <lineage>
        <taxon>Eukaryota</taxon>
        <taxon>Metazoa</taxon>
        <taxon>Ecdysozoa</taxon>
        <taxon>Arthropoda</taxon>
        <taxon>Chelicerata</taxon>
        <taxon>Arachnida</taxon>
        <taxon>Acari</taxon>
        <taxon>Parasitiformes</taxon>
        <taxon>Ixodida</taxon>
        <taxon>Ixodoidea</taxon>
        <taxon>Ixodidae</taxon>
        <taxon>Amblyomminae</taxon>
        <taxon>Amblyomma</taxon>
    </lineage>
</organism>
<keyword evidence="2" id="KW-1185">Reference proteome</keyword>
<accession>A0AAQ4EXP8</accession>
<dbReference type="AlphaFoldDB" id="A0AAQ4EXP8"/>
<evidence type="ECO:0000313" key="2">
    <source>
        <dbReference type="Proteomes" id="UP001321473"/>
    </source>
</evidence>
<gene>
    <name evidence="1" type="ORF">V5799_019426</name>
</gene>
<protein>
    <submittedName>
        <fullName evidence="1">Uncharacterized protein</fullName>
    </submittedName>
</protein>
<dbReference type="Proteomes" id="UP001321473">
    <property type="component" value="Unassembled WGS sequence"/>
</dbReference>
<dbReference type="PANTHER" id="PTHR31751:SF42">
    <property type="entry name" value="PROTEIN CBG10204"/>
    <property type="match status" value="1"/>
</dbReference>
<comment type="caution">
    <text evidence="1">The sequence shown here is derived from an EMBL/GenBank/DDBJ whole genome shotgun (WGS) entry which is preliminary data.</text>
</comment>
<reference evidence="1 2" key="1">
    <citation type="journal article" date="2023" name="Arcadia Sci">
        <title>De novo assembly of a long-read Amblyomma americanum tick genome.</title>
        <authorList>
            <person name="Chou S."/>
            <person name="Poskanzer K.E."/>
            <person name="Rollins M."/>
            <person name="Thuy-Boun P.S."/>
        </authorList>
    </citation>
    <scope>NUCLEOTIDE SEQUENCE [LARGE SCALE GENOMIC DNA]</scope>
    <source>
        <strain evidence="1">F_SG_1</strain>
        <tissue evidence="1">Salivary glands</tissue>
    </source>
</reference>
<dbReference type="PANTHER" id="PTHR31751">
    <property type="entry name" value="SI:CH211-108C17.2-RELATED-RELATED"/>
    <property type="match status" value="1"/>
</dbReference>
<dbReference type="EMBL" id="JARKHS020010016">
    <property type="protein sequence ID" value="KAK8779233.1"/>
    <property type="molecule type" value="Genomic_DNA"/>
</dbReference>